<proteinExistence type="predicted"/>
<evidence type="ECO:0000313" key="2">
    <source>
        <dbReference type="EMBL" id="CAD7438799.1"/>
    </source>
</evidence>
<evidence type="ECO:0000256" key="1">
    <source>
        <dbReference type="SAM" id="MobiDB-lite"/>
    </source>
</evidence>
<dbReference type="EMBL" id="OD564531">
    <property type="protein sequence ID" value="CAD7438799.1"/>
    <property type="molecule type" value="Genomic_DNA"/>
</dbReference>
<dbReference type="AlphaFoldDB" id="A0A7R9EP21"/>
<protein>
    <submittedName>
        <fullName evidence="2">Uncharacterized protein</fullName>
    </submittedName>
</protein>
<gene>
    <name evidence="2" type="ORF">TBIB3V08_LOCUS1385</name>
</gene>
<sequence length="90" mass="10177">MLLEHLECLVSRHERSLRMTVVKRQAAAQIRCLQRSGGVEGAQKSLRTSQSTRRKGRLTSPHVTLPLVSIDRPLAKYLKATTCLHRSTTR</sequence>
<name>A0A7R9EP21_9NEOP</name>
<feature type="region of interest" description="Disordered" evidence="1">
    <location>
        <begin position="40"/>
        <end position="59"/>
    </location>
</feature>
<reference evidence="2" key="1">
    <citation type="submission" date="2020-11" db="EMBL/GenBank/DDBJ databases">
        <authorList>
            <person name="Tran Van P."/>
        </authorList>
    </citation>
    <scope>NUCLEOTIDE SEQUENCE</scope>
</reference>
<organism evidence="2">
    <name type="scientific">Timema bartmani</name>
    <dbReference type="NCBI Taxonomy" id="61472"/>
    <lineage>
        <taxon>Eukaryota</taxon>
        <taxon>Metazoa</taxon>
        <taxon>Ecdysozoa</taxon>
        <taxon>Arthropoda</taxon>
        <taxon>Hexapoda</taxon>
        <taxon>Insecta</taxon>
        <taxon>Pterygota</taxon>
        <taxon>Neoptera</taxon>
        <taxon>Polyneoptera</taxon>
        <taxon>Phasmatodea</taxon>
        <taxon>Timematodea</taxon>
        <taxon>Timematoidea</taxon>
        <taxon>Timematidae</taxon>
        <taxon>Timema</taxon>
    </lineage>
</organism>
<accession>A0A7R9EP21</accession>